<dbReference type="Pfam" id="PF00749">
    <property type="entry name" value="tRNA-synt_1c"/>
    <property type="match status" value="1"/>
</dbReference>
<feature type="short sequence motif" description="'KMSKS' region" evidence="8">
    <location>
        <begin position="251"/>
        <end position="255"/>
    </location>
</feature>
<proteinExistence type="inferred from homology"/>
<dbReference type="InterPro" id="IPR020058">
    <property type="entry name" value="Glu/Gln-tRNA-synth_Ib_cat-dom"/>
</dbReference>
<dbReference type="GO" id="GO:0005737">
    <property type="term" value="C:cytoplasm"/>
    <property type="evidence" value="ECO:0007669"/>
    <property type="project" value="UniProtKB-SubCell"/>
</dbReference>
<protein>
    <recommendedName>
        <fullName evidence="8">Glutamate--tRNA ligase</fullName>
        <ecNumber evidence="8">6.1.1.17</ecNumber>
    </recommendedName>
    <alternativeName>
        <fullName evidence="8">Glutamyl-tRNA synthetase</fullName>
        <shortName evidence="8">GluRS</shortName>
    </alternativeName>
</protein>
<keyword evidence="5 8" id="KW-0067">ATP-binding</keyword>
<evidence type="ECO:0000256" key="5">
    <source>
        <dbReference type="ARBA" id="ARBA00022840"/>
    </source>
</evidence>
<keyword evidence="2 8" id="KW-0963">Cytoplasm</keyword>
<dbReference type="GO" id="GO:0004818">
    <property type="term" value="F:glutamate-tRNA ligase activity"/>
    <property type="evidence" value="ECO:0007669"/>
    <property type="project" value="UniProtKB-UniRule"/>
</dbReference>
<evidence type="ECO:0000313" key="11">
    <source>
        <dbReference type="EMBL" id="CPR21017.1"/>
    </source>
</evidence>
<dbReference type="SUPFAM" id="SSF52374">
    <property type="entry name" value="Nucleotidylyl transferase"/>
    <property type="match status" value="1"/>
</dbReference>
<dbReference type="OrthoDB" id="9807503at2"/>
<dbReference type="InterPro" id="IPR014729">
    <property type="entry name" value="Rossmann-like_a/b/a_fold"/>
</dbReference>
<dbReference type="Proteomes" id="UP000033187">
    <property type="component" value="Chromosome 1"/>
</dbReference>
<dbReference type="GO" id="GO:0006424">
    <property type="term" value="P:glutamyl-tRNA aminoacylation"/>
    <property type="evidence" value="ECO:0007669"/>
    <property type="project" value="UniProtKB-UniRule"/>
</dbReference>
<evidence type="ECO:0000256" key="2">
    <source>
        <dbReference type="ARBA" id="ARBA00022490"/>
    </source>
</evidence>
<dbReference type="InterPro" id="IPR001412">
    <property type="entry name" value="aa-tRNA-synth_I_CS"/>
</dbReference>
<keyword evidence="3 8" id="KW-0436">Ligase</keyword>
<dbReference type="InterPro" id="IPR004527">
    <property type="entry name" value="Glu-tRNA-ligase_bac/mito"/>
</dbReference>
<evidence type="ECO:0000256" key="8">
    <source>
        <dbReference type="HAMAP-Rule" id="MF_00022"/>
    </source>
</evidence>
<feature type="domain" description="Aminoacyl-tRNA synthetase class I anticodon-binding" evidence="10">
    <location>
        <begin position="393"/>
        <end position="452"/>
    </location>
</feature>
<feature type="domain" description="Glutamyl/glutaminyl-tRNA synthetase class Ib catalytic" evidence="9">
    <location>
        <begin position="3"/>
        <end position="304"/>
    </location>
</feature>
<evidence type="ECO:0000259" key="9">
    <source>
        <dbReference type="Pfam" id="PF00749"/>
    </source>
</evidence>
<comment type="function">
    <text evidence="8">Catalyzes the attachment of glutamate to tRNA(Glu) in a two-step reaction: glutamate is first activated by ATP to form Glu-AMP and then transferred to the acceptor end of tRNA(Glu).</text>
</comment>
<keyword evidence="7 8" id="KW-0030">Aminoacyl-tRNA synthetase</keyword>
<dbReference type="CDD" id="cd00808">
    <property type="entry name" value="GluRS_core"/>
    <property type="match status" value="1"/>
</dbReference>
<keyword evidence="6 8" id="KW-0648">Protein biosynthesis</keyword>
<sequence length="456" mass="50325">MSVTVRFAPSPTGRLHIGNIRTAILNWLFARKEGGRFLLRFDDTDLQRSKEEYVVAIREDLQWLGLSWDEEARQSDRTARYDAVAEQLKAAGRLYPCYETADELDRKRARQLARGLPPIYDRTGLKLSDEDRQKLESEGRVAHWRFRLANTEGADSLTPLPTLINWIDVIRGEQTVDVGSLSDPVMIRADGSYLYTFTSVIDDIDLGISHIIRGEDHVTNSGVQIELFNALGATPPQLGHHSLLVAADGQALSKRLGALSIASLREDGLEPMAVVSHAALIGTSDPVEPHTDVAELVELFSPSKISTAPARFDPAELATLNAKLLHELPFSMVADRLKGLRIETDEAFWNAVRGNLEKFDDVKEWWSVVAGTVTPVIEDAAFATRAAELLPPEPWGGNTWSEWTKAVKEATGAKGKSLFHPLRLALTGREAGPELKVLLPLIGRPRALARLQGQAA</sequence>
<dbReference type="InterPro" id="IPR033910">
    <property type="entry name" value="GluRS_core"/>
</dbReference>
<dbReference type="AlphaFoldDB" id="A0A0D6JIB4"/>
<gene>
    <name evidence="8 11" type="primary">gltX</name>
    <name evidence="11" type="ORF">YBN1229_v1_2865</name>
</gene>
<organism evidence="11 12">
    <name type="scientific">Candidatus Filomicrobium marinum</name>
    <dbReference type="NCBI Taxonomy" id="1608628"/>
    <lineage>
        <taxon>Bacteria</taxon>
        <taxon>Pseudomonadati</taxon>
        <taxon>Pseudomonadota</taxon>
        <taxon>Alphaproteobacteria</taxon>
        <taxon>Hyphomicrobiales</taxon>
        <taxon>Hyphomicrobiaceae</taxon>
        <taxon>Filomicrobium</taxon>
    </lineage>
</organism>
<dbReference type="GO" id="GO:0005524">
    <property type="term" value="F:ATP binding"/>
    <property type="evidence" value="ECO:0007669"/>
    <property type="project" value="UniProtKB-UniRule"/>
</dbReference>
<comment type="subunit">
    <text evidence="8">Monomer.</text>
</comment>
<dbReference type="InterPro" id="IPR049940">
    <property type="entry name" value="GluQ/Sye"/>
</dbReference>
<dbReference type="GO" id="GO:0008270">
    <property type="term" value="F:zinc ion binding"/>
    <property type="evidence" value="ECO:0007669"/>
    <property type="project" value="InterPro"/>
</dbReference>
<dbReference type="HAMAP" id="MF_00022">
    <property type="entry name" value="Glu_tRNA_synth_type1"/>
    <property type="match status" value="1"/>
</dbReference>
<keyword evidence="4 8" id="KW-0547">Nucleotide-binding</keyword>
<dbReference type="Gene3D" id="3.40.50.620">
    <property type="entry name" value="HUPs"/>
    <property type="match status" value="1"/>
</dbReference>
<dbReference type="PANTHER" id="PTHR43311:SF2">
    <property type="entry name" value="GLUTAMATE--TRNA LIGASE, MITOCHONDRIAL-RELATED"/>
    <property type="match status" value="1"/>
</dbReference>
<dbReference type="EC" id="6.1.1.17" evidence="8"/>
<dbReference type="PRINTS" id="PR00987">
    <property type="entry name" value="TRNASYNTHGLU"/>
</dbReference>
<dbReference type="PANTHER" id="PTHR43311">
    <property type="entry name" value="GLUTAMATE--TRNA LIGASE"/>
    <property type="match status" value="1"/>
</dbReference>
<dbReference type="InterPro" id="IPR008925">
    <property type="entry name" value="aa_tRNA-synth_I_cd-bd_sf"/>
</dbReference>
<dbReference type="PROSITE" id="PS00178">
    <property type="entry name" value="AA_TRNA_LIGASE_I"/>
    <property type="match status" value="1"/>
</dbReference>
<comment type="subcellular location">
    <subcellularLocation>
        <location evidence="8">Cytoplasm</location>
    </subcellularLocation>
</comment>
<comment type="catalytic activity">
    <reaction evidence="8">
        <text>tRNA(Glu) + L-glutamate + ATP = L-glutamyl-tRNA(Glu) + AMP + diphosphate</text>
        <dbReference type="Rhea" id="RHEA:23540"/>
        <dbReference type="Rhea" id="RHEA-COMP:9663"/>
        <dbReference type="Rhea" id="RHEA-COMP:9680"/>
        <dbReference type="ChEBI" id="CHEBI:29985"/>
        <dbReference type="ChEBI" id="CHEBI:30616"/>
        <dbReference type="ChEBI" id="CHEBI:33019"/>
        <dbReference type="ChEBI" id="CHEBI:78442"/>
        <dbReference type="ChEBI" id="CHEBI:78520"/>
        <dbReference type="ChEBI" id="CHEBI:456215"/>
        <dbReference type="EC" id="6.1.1.17"/>
    </reaction>
</comment>
<comment type="caution">
    <text evidence="8">Lacks conserved residue(s) required for the propagation of feature annotation.</text>
</comment>
<evidence type="ECO:0000313" key="12">
    <source>
        <dbReference type="Proteomes" id="UP000033187"/>
    </source>
</evidence>
<evidence type="ECO:0000256" key="6">
    <source>
        <dbReference type="ARBA" id="ARBA00022917"/>
    </source>
</evidence>
<accession>A0A0D6JIB4</accession>
<dbReference type="NCBIfam" id="TIGR00464">
    <property type="entry name" value="gltX_bact"/>
    <property type="match status" value="1"/>
</dbReference>
<dbReference type="Pfam" id="PF19269">
    <property type="entry name" value="Anticodon_2"/>
    <property type="match status" value="1"/>
</dbReference>
<dbReference type="InterPro" id="IPR000924">
    <property type="entry name" value="Glu/Gln-tRNA-synth"/>
</dbReference>
<feature type="short sequence motif" description="'HIGH' region" evidence="8">
    <location>
        <begin position="9"/>
        <end position="19"/>
    </location>
</feature>
<dbReference type="KEGG" id="fil:BN1229_v1_3052"/>
<dbReference type="Gene3D" id="1.10.10.350">
    <property type="match status" value="1"/>
</dbReference>
<dbReference type="EMBL" id="LN829119">
    <property type="protein sequence ID" value="CPR21017.1"/>
    <property type="molecule type" value="Genomic_DNA"/>
</dbReference>
<evidence type="ECO:0000256" key="4">
    <source>
        <dbReference type="ARBA" id="ARBA00022741"/>
    </source>
</evidence>
<dbReference type="InterPro" id="IPR020751">
    <property type="entry name" value="aa-tRNA-synth_I_codon-bd_sub2"/>
</dbReference>
<keyword evidence="12" id="KW-1185">Reference proteome</keyword>
<dbReference type="SUPFAM" id="SSF48163">
    <property type="entry name" value="An anticodon-binding domain of class I aminoacyl-tRNA synthetases"/>
    <property type="match status" value="1"/>
</dbReference>
<reference evidence="12" key="1">
    <citation type="submission" date="2015-02" db="EMBL/GenBank/DDBJ databases">
        <authorList>
            <person name="Chooi Y.-H."/>
        </authorList>
    </citation>
    <scope>NUCLEOTIDE SEQUENCE [LARGE SCALE GENOMIC DNA]</scope>
    <source>
        <strain evidence="12">strain Y</strain>
    </source>
</reference>
<evidence type="ECO:0000256" key="7">
    <source>
        <dbReference type="ARBA" id="ARBA00023146"/>
    </source>
</evidence>
<comment type="similarity">
    <text evidence="1 8">Belongs to the class-I aminoacyl-tRNA synthetase family. Glutamate--tRNA ligase type 1 subfamily.</text>
</comment>
<evidence type="ECO:0000256" key="3">
    <source>
        <dbReference type="ARBA" id="ARBA00022598"/>
    </source>
</evidence>
<evidence type="ECO:0000259" key="10">
    <source>
        <dbReference type="Pfam" id="PF19269"/>
    </source>
</evidence>
<evidence type="ECO:0000256" key="1">
    <source>
        <dbReference type="ARBA" id="ARBA00007894"/>
    </source>
</evidence>
<dbReference type="RefSeq" id="WP_046478866.1">
    <property type="nucleotide sequence ID" value="NZ_LN829118.1"/>
</dbReference>
<name>A0A0D6JIB4_9HYPH</name>
<dbReference type="InterPro" id="IPR045462">
    <property type="entry name" value="aa-tRNA-synth_I_cd-bd"/>
</dbReference>
<dbReference type="GO" id="GO:0000049">
    <property type="term" value="F:tRNA binding"/>
    <property type="evidence" value="ECO:0007669"/>
    <property type="project" value="InterPro"/>
</dbReference>
<dbReference type="KEGG" id="fiy:BN1229_v1_2865"/>
<feature type="binding site" evidence="8">
    <location>
        <position position="254"/>
    </location>
    <ligand>
        <name>ATP</name>
        <dbReference type="ChEBI" id="CHEBI:30616"/>
    </ligand>
</feature>